<dbReference type="InterPro" id="IPR007531">
    <property type="entry name" value="Dysbindin"/>
</dbReference>
<accession>A0AAJ7FNN2</accession>
<comment type="similarity">
    <text evidence="1">Belongs to the dysbindin family.</text>
</comment>
<dbReference type="PANTHER" id="PTHR16294">
    <property type="entry name" value="DYSTROBREVIN BINDING PROTEIN 1 DYSBINDIN"/>
    <property type="match status" value="1"/>
</dbReference>
<gene>
    <name evidence="3" type="primary">LOC107270337</name>
</gene>
<dbReference type="CTD" id="40052"/>
<evidence type="ECO:0000256" key="1">
    <source>
        <dbReference type="ARBA" id="ARBA00008686"/>
    </source>
</evidence>
<evidence type="ECO:0000313" key="2">
    <source>
        <dbReference type="Proteomes" id="UP000694920"/>
    </source>
</evidence>
<dbReference type="Proteomes" id="UP000694920">
    <property type="component" value="Unplaced"/>
</dbReference>
<name>A0AAJ7FNN2_CEPCN</name>
<reference evidence="3" key="1">
    <citation type="submission" date="2025-08" db="UniProtKB">
        <authorList>
            <consortium name="RefSeq"/>
        </authorList>
    </citation>
    <scope>IDENTIFICATION</scope>
</reference>
<dbReference type="AlphaFoldDB" id="A0AAJ7FNN2"/>
<dbReference type="KEGG" id="ccin:107270337"/>
<keyword evidence="2" id="KW-1185">Reference proteome</keyword>
<protein>
    <submittedName>
        <fullName evidence="3">Dysbindin protein homolog isoform X1</fullName>
    </submittedName>
</protein>
<dbReference type="GO" id="GO:0005737">
    <property type="term" value="C:cytoplasm"/>
    <property type="evidence" value="ECO:0007669"/>
    <property type="project" value="InterPro"/>
</dbReference>
<dbReference type="PANTHER" id="PTHR16294:SF6">
    <property type="entry name" value="DYNAMIN N-TERMINAL DOMAIN-CONTAINING PROTEIN"/>
    <property type="match status" value="1"/>
</dbReference>
<sequence>MFGTLRNKFQSVQEGISASIRGLSVAESSKPKKLTNIRNVNYNAGADVLHHFQMRWNELHELAEENAEKAQQADALIASIHDQLEYEWNNVTQLNNTLAAIPKINNDIQNLMDQIGTLQELFEEVETSLFQLQDLNETLDLQSRQLDHRFQLALYKEKKLSELDSTRAKLAGKHSEKVLQHELKQQQILKERQETFEEAFKKELEEYKTTGIIPKLGTFQKGPSLEEVDLDVADSSDLDEFLKS</sequence>
<evidence type="ECO:0000313" key="3">
    <source>
        <dbReference type="RefSeq" id="XP_015600755.1"/>
    </source>
</evidence>
<dbReference type="GeneID" id="107270337"/>
<organism evidence="2 3">
    <name type="scientific">Cephus cinctus</name>
    <name type="common">Wheat stem sawfly</name>
    <dbReference type="NCBI Taxonomy" id="211228"/>
    <lineage>
        <taxon>Eukaryota</taxon>
        <taxon>Metazoa</taxon>
        <taxon>Ecdysozoa</taxon>
        <taxon>Arthropoda</taxon>
        <taxon>Hexapoda</taxon>
        <taxon>Insecta</taxon>
        <taxon>Pterygota</taxon>
        <taxon>Neoptera</taxon>
        <taxon>Endopterygota</taxon>
        <taxon>Hymenoptera</taxon>
        <taxon>Cephoidea</taxon>
        <taxon>Cephidae</taxon>
        <taxon>Cephus</taxon>
    </lineage>
</organism>
<proteinExistence type="inferred from homology"/>
<dbReference type="RefSeq" id="XP_015600755.1">
    <property type="nucleotide sequence ID" value="XM_015745269.2"/>
</dbReference>